<accession>A0A6J4U5B7</accession>
<sequence length="79" mass="8157">CRGVPTLRTTRPPAAFRVSARSPGGEQSPRSPLGARPGRRWAGLSGPPAVRPAGRDGICLARSGTVAPRVRGAAPSPRH</sequence>
<name>A0A6J4U5B7_9BACT</name>
<reference evidence="2" key="1">
    <citation type="submission" date="2020-02" db="EMBL/GenBank/DDBJ databases">
        <authorList>
            <person name="Meier V. D."/>
        </authorList>
    </citation>
    <scope>NUCLEOTIDE SEQUENCE</scope>
    <source>
        <strain evidence="2">AVDCRST_MAG49</strain>
    </source>
</reference>
<feature type="non-terminal residue" evidence="2">
    <location>
        <position position="1"/>
    </location>
</feature>
<dbReference type="EMBL" id="CADCWG010000041">
    <property type="protein sequence ID" value="CAA9539475.1"/>
    <property type="molecule type" value="Genomic_DNA"/>
</dbReference>
<protein>
    <submittedName>
        <fullName evidence="2">Uncharacterized protein</fullName>
    </submittedName>
</protein>
<organism evidence="2">
    <name type="scientific">uncultured Thermomicrobiales bacterium</name>
    <dbReference type="NCBI Taxonomy" id="1645740"/>
    <lineage>
        <taxon>Bacteria</taxon>
        <taxon>Pseudomonadati</taxon>
        <taxon>Thermomicrobiota</taxon>
        <taxon>Thermomicrobia</taxon>
        <taxon>Thermomicrobiales</taxon>
        <taxon>environmental samples</taxon>
    </lineage>
</organism>
<feature type="non-terminal residue" evidence="2">
    <location>
        <position position="79"/>
    </location>
</feature>
<feature type="region of interest" description="Disordered" evidence="1">
    <location>
        <begin position="1"/>
        <end position="79"/>
    </location>
</feature>
<evidence type="ECO:0000256" key="1">
    <source>
        <dbReference type="SAM" id="MobiDB-lite"/>
    </source>
</evidence>
<gene>
    <name evidence="2" type="ORF">AVDCRST_MAG49-691</name>
</gene>
<evidence type="ECO:0000313" key="2">
    <source>
        <dbReference type="EMBL" id="CAA9539475.1"/>
    </source>
</evidence>
<dbReference type="AlphaFoldDB" id="A0A6J4U5B7"/>
<proteinExistence type="predicted"/>